<evidence type="ECO:0000256" key="2">
    <source>
        <dbReference type="ARBA" id="ARBA00012438"/>
    </source>
</evidence>
<organism evidence="10 11">
    <name type="scientific">Azospirillum thiophilum</name>
    <dbReference type="NCBI Taxonomy" id="528244"/>
    <lineage>
        <taxon>Bacteria</taxon>
        <taxon>Pseudomonadati</taxon>
        <taxon>Pseudomonadota</taxon>
        <taxon>Alphaproteobacteria</taxon>
        <taxon>Rhodospirillales</taxon>
        <taxon>Azospirillaceae</taxon>
        <taxon>Azospirillum</taxon>
    </lineage>
</organism>
<dbReference type="Pfam" id="PF08448">
    <property type="entry name" value="PAS_4"/>
    <property type="match status" value="1"/>
</dbReference>
<evidence type="ECO:0000256" key="1">
    <source>
        <dbReference type="ARBA" id="ARBA00000085"/>
    </source>
</evidence>
<sequence>MDVADANEPVRTAGSGGSLPRCQPSSRLSASLPGVLGGLTAFGLLFALTATGQAGLPAAGALAAAGGLSLWGARRAASTAAATAATAAAALARSDAALRQARDELALMRARARDFTAASPGWFWETGPDHRYLYLSDRLTAMLGCDPRAVFGWSLFDLGTLVDDAATWAEYRADIEAGRPFQELEVSFEGVDGRDLVLRLSAVPVHGADGRFRGYRGCGVDATAETLALVEARFMQAVVHDAIDSVSEGFVLFSADGRLLICNEQYRRAYPTIADMLTPGRNFSEILRAAAERGGFEGEGDIGAWVEQRLTRHLQHSAPVDGRLSDGRWYRISEHATGTGGVVKILMDITELKTREEELAGQTARLKQTVTALQESELRYRQLVELAPYGIVIWDRAAIRFANGAAAAILGIAADALEGLPLAGFLEEGGTLEATLAAGMERAGMEGADFDDRLADGAAADGGRRLECTALRPSGERRRLEVGATPALYRGEPAVLLVLNDITDRRRVEGELQRAQKMEAVGRMAGGIAHEFNNMLTAIGGFARLAERNPADPVRVLTCVQEIAKASERAAALTGQLLDFSHRRVADERELVAVAPLVRDLRVFLKPLLSAGIDVAIVAGDETAHALVNPVTLSQALLNLALNGRDAMPDGGTLTIALTVERPDAAFFARHRDLKPGRYVAIRVSDQGGGVPAAIRDRIWEPFFTTKEPGKGTGLGLWMVYGTAQQAGGAVELEGEEGRGATFAVYLPAADPPAAPAASPGPDLLQVAEGEGAAILLVDDEESVRRYLRLALEEAGCTVTEAADGLEALERYDGAGGLFDAVVSDVSMPRMNGPELARALEGRNPLLPILFLTGYASKETAAGLTAQAGRQIVMKPVAPERLLQALRDLLAV</sequence>
<reference evidence="10 11" key="2">
    <citation type="journal article" date="2016" name="Genome Announc.">
        <title>Complete Genome Sequence of a Strain of Azospirillum thiophilum Isolated from a Sulfide Spring.</title>
        <authorList>
            <person name="Fomenkov A."/>
            <person name="Vincze T."/>
            <person name="Grabovich M."/>
            <person name="Anton B.P."/>
            <person name="Dubinina G."/>
            <person name="Orlova M."/>
            <person name="Belousova E."/>
            <person name="Roberts R.J."/>
        </authorList>
    </citation>
    <scope>NUCLEOTIDE SEQUENCE [LARGE SCALE GENOMIC DNA]</scope>
    <source>
        <strain evidence="10 11">BV-S</strain>
    </source>
</reference>
<dbReference type="Pfam" id="PF00512">
    <property type="entry name" value="HisKA"/>
    <property type="match status" value="1"/>
</dbReference>
<dbReference type="InterPro" id="IPR005467">
    <property type="entry name" value="His_kinase_dom"/>
</dbReference>
<dbReference type="InterPro" id="IPR000700">
    <property type="entry name" value="PAS-assoc_C"/>
</dbReference>
<gene>
    <name evidence="10" type="ORF">AL072_10735</name>
</gene>
<reference evidence="11" key="1">
    <citation type="submission" date="2015-08" db="EMBL/GenBank/DDBJ databases">
        <title>Complete Genome Sequence of Azospirillum thiophilum BV-S.</title>
        <authorList>
            <person name="Fomenkov A."/>
            <person name="Vincze T."/>
            <person name="Grabovich M."/>
            <person name="Dubinina G."/>
            <person name="Orlova M."/>
            <person name="Belousova E."/>
            <person name="Roberts R.J."/>
        </authorList>
    </citation>
    <scope>NUCLEOTIDE SEQUENCE [LARGE SCALE GENOMIC DNA]</scope>
    <source>
        <strain evidence="11">BV-S</strain>
    </source>
</reference>
<evidence type="ECO:0000259" key="7">
    <source>
        <dbReference type="PROSITE" id="PS50109"/>
    </source>
</evidence>
<dbReference type="SUPFAM" id="SSF55874">
    <property type="entry name" value="ATPase domain of HSP90 chaperone/DNA topoisomerase II/histidine kinase"/>
    <property type="match status" value="1"/>
</dbReference>
<dbReference type="RefSeq" id="WP_045580340.1">
    <property type="nucleotide sequence ID" value="NZ_CP012401.1"/>
</dbReference>
<feature type="domain" description="Histidine kinase" evidence="7">
    <location>
        <begin position="527"/>
        <end position="751"/>
    </location>
</feature>
<dbReference type="EMBL" id="CP012401">
    <property type="protein sequence ID" value="ALG71304.1"/>
    <property type="molecule type" value="Genomic_DNA"/>
</dbReference>
<dbReference type="SMART" id="SM00388">
    <property type="entry name" value="HisKA"/>
    <property type="match status" value="1"/>
</dbReference>
<dbReference type="EC" id="2.7.13.3" evidence="2"/>
<dbReference type="SMART" id="SM00086">
    <property type="entry name" value="PAC"/>
    <property type="match status" value="2"/>
</dbReference>
<dbReference type="InterPro" id="IPR036097">
    <property type="entry name" value="HisK_dim/P_sf"/>
</dbReference>
<feature type="modified residue" description="4-aspartylphosphate" evidence="4">
    <location>
        <position position="825"/>
    </location>
</feature>
<dbReference type="Gene3D" id="3.30.565.10">
    <property type="entry name" value="Histidine kinase-like ATPase, C-terminal domain"/>
    <property type="match status" value="1"/>
</dbReference>
<name>A0AAC8ZTU1_9PROT</name>
<evidence type="ECO:0000256" key="4">
    <source>
        <dbReference type="PROSITE-ProRule" id="PRU00169"/>
    </source>
</evidence>
<keyword evidence="3 4" id="KW-0597">Phosphoprotein</keyword>
<accession>A0AAC8ZTU1</accession>
<dbReference type="SMART" id="SM00091">
    <property type="entry name" value="PAS"/>
    <property type="match status" value="2"/>
</dbReference>
<comment type="catalytic activity">
    <reaction evidence="1">
        <text>ATP + protein L-histidine = ADP + protein N-phospho-L-histidine.</text>
        <dbReference type="EC" id="2.7.13.3"/>
    </reaction>
</comment>
<evidence type="ECO:0000313" key="11">
    <source>
        <dbReference type="Proteomes" id="UP000069935"/>
    </source>
</evidence>
<dbReference type="SMART" id="SM00387">
    <property type="entry name" value="HATPase_c"/>
    <property type="match status" value="1"/>
</dbReference>
<evidence type="ECO:0000256" key="3">
    <source>
        <dbReference type="ARBA" id="ARBA00022553"/>
    </source>
</evidence>
<dbReference type="AlphaFoldDB" id="A0AAC8ZTU1"/>
<keyword evidence="10" id="KW-0808">Transferase</keyword>
<dbReference type="SUPFAM" id="SSF52172">
    <property type="entry name" value="CheY-like"/>
    <property type="match status" value="1"/>
</dbReference>
<dbReference type="InterPro" id="IPR003661">
    <property type="entry name" value="HisK_dim/P_dom"/>
</dbReference>
<keyword evidence="5" id="KW-0175">Coiled coil</keyword>
<evidence type="ECO:0000259" key="9">
    <source>
        <dbReference type="PROSITE" id="PS50113"/>
    </source>
</evidence>
<dbReference type="CDD" id="cd00130">
    <property type="entry name" value="PAS"/>
    <property type="match status" value="1"/>
</dbReference>
<dbReference type="PROSITE" id="PS50110">
    <property type="entry name" value="RESPONSE_REGULATORY"/>
    <property type="match status" value="1"/>
</dbReference>
<dbReference type="PRINTS" id="PR00344">
    <property type="entry name" value="BCTRLSENSOR"/>
</dbReference>
<dbReference type="SUPFAM" id="SSF47384">
    <property type="entry name" value="Homodimeric domain of signal transducing histidine kinase"/>
    <property type="match status" value="1"/>
</dbReference>
<dbReference type="Gene3D" id="3.40.50.2300">
    <property type="match status" value="1"/>
</dbReference>
<dbReference type="PANTHER" id="PTHR43065:SF42">
    <property type="entry name" value="TWO-COMPONENT SENSOR PPRA"/>
    <property type="match status" value="1"/>
</dbReference>
<dbReference type="InterPro" id="IPR004358">
    <property type="entry name" value="Sig_transdc_His_kin-like_C"/>
</dbReference>
<dbReference type="InterPro" id="IPR035965">
    <property type="entry name" value="PAS-like_dom_sf"/>
</dbReference>
<dbReference type="PANTHER" id="PTHR43065">
    <property type="entry name" value="SENSOR HISTIDINE KINASE"/>
    <property type="match status" value="1"/>
</dbReference>
<dbReference type="PROSITE" id="PS50109">
    <property type="entry name" value="HIS_KIN"/>
    <property type="match status" value="1"/>
</dbReference>
<proteinExistence type="predicted"/>
<dbReference type="Gene3D" id="1.10.287.130">
    <property type="match status" value="1"/>
</dbReference>
<dbReference type="InterPro" id="IPR001789">
    <property type="entry name" value="Sig_transdc_resp-reg_receiver"/>
</dbReference>
<dbReference type="Pfam" id="PF00072">
    <property type="entry name" value="Response_reg"/>
    <property type="match status" value="1"/>
</dbReference>
<feature type="region of interest" description="Disordered" evidence="6">
    <location>
        <begin position="1"/>
        <end position="24"/>
    </location>
</feature>
<dbReference type="Gene3D" id="3.30.450.20">
    <property type="entry name" value="PAS domain"/>
    <property type="match status" value="3"/>
</dbReference>
<dbReference type="InterPro" id="IPR003594">
    <property type="entry name" value="HATPase_dom"/>
</dbReference>
<dbReference type="PROSITE" id="PS50113">
    <property type="entry name" value="PAC"/>
    <property type="match status" value="1"/>
</dbReference>
<dbReference type="InterPro" id="IPR036890">
    <property type="entry name" value="HATPase_C_sf"/>
</dbReference>
<dbReference type="SMART" id="SM00448">
    <property type="entry name" value="REC"/>
    <property type="match status" value="1"/>
</dbReference>
<dbReference type="GO" id="GO:0000155">
    <property type="term" value="F:phosphorelay sensor kinase activity"/>
    <property type="evidence" value="ECO:0007669"/>
    <property type="project" value="InterPro"/>
</dbReference>
<keyword evidence="10" id="KW-0418">Kinase</keyword>
<evidence type="ECO:0000256" key="6">
    <source>
        <dbReference type="SAM" id="MobiDB-lite"/>
    </source>
</evidence>
<dbReference type="Pfam" id="PF12860">
    <property type="entry name" value="PAS_7"/>
    <property type="match status" value="1"/>
</dbReference>
<dbReference type="SUPFAM" id="SSF55785">
    <property type="entry name" value="PYP-like sensor domain (PAS domain)"/>
    <property type="match status" value="3"/>
</dbReference>
<feature type="domain" description="PAC" evidence="9">
    <location>
        <begin position="464"/>
        <end position="514"/>
    </location>
</feature>
<dbReference type="Pfam" id="PF13188">
    <property type="entry name" value="PAS_8"/>
    <property type="match status" value="1"/>
</dbReference>
<dbReference type="InterPro" id="IPR001610">
    <property type="entry name" value="PAC"/>
</dbReference>
<dbReference type="InterPro" id="IPR011006">
    <property type="entry name" value="CheY-like_superfamily"/>
</dbReference>
<evidence type="ECO:0000313" key="10">
    <source>
        <dbReference type="EMBL" id="ALG71304.1"/>
    </source>
</evidence>
<dbReference type="KEGG" id="ati:AL072_10735"/>
<feature type="domain" description="Response regulatory" evidence="8">
    <location>
        <begin position="774"/>
        <end position="890"/>
    </location>
</feature>
<keyword evidence="11" id="KW-1185">Reference proteome</keyword>
<dbReference type="Proteomes" id="UP000069935">
    <property type="component" value="Chromosome 1"/>
</dbReference>
<dbReference type="InterPro" id="IPR000014">
    <property type="entry name" value="PAS"/>
</dbReference>
<dbReference type="NCBIfam" id="TIGR00229">
    <property type="entry name" value="sensory_box"/>
    <property type="match status" value="1"/>
</dbReference>
<dbReference type="CDD" id="cd00082">
    <property type="entry name" value="HisKA"/>
    <property type="match status" value="1"/>
</dbReference>
<dbReference type="InterPro" id="IPR013656">
    <property type="entry name" value="PAS_4"/>
</dbReference>
<dbReference type="Pfam" id="PF02518">
    <property type="entry name" value="HATPase_c"/>
    <property type="match status" value="1"/>
</dbReference>
<protein>
    <recommendedName>
        <fullName evidence="2">histidine kinase</fullName>
        <ecNumber evidence="2">2.7.13.3</ecNumber>
    </recommendedName>
</protein>
<evidence type="ECO:0000259" key="8">
    <source>
        <dbReference type="PROSITE" id="PS50110"/>
    </source>
</evidence>
<evidence type="ECO:0000256" key="5">
    <source>
        <dbReference type="SAM" id="Coils"/>
    </source>
</evidence>
<feature type="coiled-coil region" evidence="5">
    <location>
        <begin position="91"/>
        <end position="118"/>
    </location>
</feature>